<dbReference type="GO" id="GO:0030154">
    <property type="term" value="P:cell differentiation"/>
    <property type="evidence" value="ECO:0007669"/>
    <property type="project" value="TreeGrafter"/>
</dbReference>
<feature type="domain" description="PNT" evidence="6">
    <location>
        <begin position="198"/>
        <end position="281"/>
    </location>
</feature>
<dbReference type="GO" id="GO:0005634">
    <property type="term" value="C:nucleus"/>
    <property type="evidence" value="ECO:0007669"/>
    <property type="project" value="UniProtKB-SubCell"/>
</dbReference>
<dbReference type="AlphaFoldDB" id="A0A914V9R2"/>
<evidence type="ECO:0000256" key="3">
    <source>
        <dbReference type="RuleBase" id="RU004019"/>
    </source>
</evidence>
<dbReference type="InterPro" id="IPR003118">
    <property type="entry name" value="Pointed_dom"/>
</dbReference>
<feature type="region of interest" description="Disordered" evidence="4">
    <location>
        <begin position="377"/>
        <end position="438"/>
    </location>
</feature>
<dbReference type="InterPro" id="IPR000418">
    <property type="entry name" value="Ets_dom"/>
</dbReference>
<dbReference type="PRINTS" id="PR00454">
    <property type="entry name" value="ETSDOMAIN"/>
</dbReference>
<dbReference type="SMART" id="SM00413">
    <property type="entry name" value="ETS"/>
    <property type="match status" value="1"/>
</dbReference>
<feature type="region of interest" description="Disordered" evidence="4">
    <location>
        <begin position="121"/>
        <end position="178"/>
    </location>
</feature>
<dbReference type="InterPro" id="IPR046328">
    <property type="entry name" value="ETS_fam"/>
</dbReference>
<feature type="compositionally biased region" description="Low complexity" evidence="4">
    <location>
        <begin position="286"/>
        <end position="313"/>
    </location>
</feature>
<evidence type="ECO:0000259" key="6">
    <source>
        <dbReference type="PROSITE" id="PS51433"/>
    </source>
</evidence>
<dbReference type="InterPro" id="IPR036390">
    <property type="entry name" value="WH_DNA-bd_sf"/>
</dbReference>
<dbReference type="Pfam" id="PF02198">
    <property type="entry name" value="SAM_PNT"/>
    <property type="match status" value="1"/>
</dbReference>
<feature type="compositionally biased region" description="Polar residues" evidence="4">
    <location>
        <begin position="377"/>
        <end position="388"/>
    </location>
</feature>
<dbReference type="WBParaSite" id="PSAMB.scaffold1683size28757.g14455.t1">
    <property type="protein sequence ID" value="PSAMB.scaffold1683size28757.g14455.t1"/>
    <property type="gene ID" value="PSAMB.scaffold1683size28757.g14455"/>
</dbReference>
<dbReference type="SUPFAM" id="SSF46785">
    <property type="entry name" value="Winged helix' DNA-binding domain"/>
    <property type="match status" value="1"/>
</dbReference>
<dbReference type="PROSITE" id="PS51433">
    <property type="entry name" value="PNT"/>
    <property type="match status" value="1"/>
</dbReference>
<dbReference type="Proteomes" id="UP000887566">
    <property type="component" value="Unplaced"/>
</dbReference>
<accession>A0A914V9R2</accession>
<feature type="compositionally biased region" description="Low complexity" evidence="4">
    <location>
        <begin position="389"/>
        <end position="401"/>
    </location>
</feature>
<dbReference type="PANTHER" id="PTHR11849">
    <property type="entry name" value="ETS"/>
    <property type="match status" value="1"/>
</dbReference>
<comment type="subcellular location">
    <subcellularLocation>
        <location evidence="3">Nucleus</location>
    </subcellularLocation>
</comment>
<dbReference type="GO" id="GO:0000981">
    <property type="term" value="F:DNA-binding transcription factor activity, RNA polymerase II-specific"/>
    <property type="evidence" value="ECO:0007669"/>
    <property type="project" value="TreeGrafter"/>
</dbReference>
<keyword evidence="7" id="KW-1185">Reference proteome</keyword>
<keyword evidence="2 3" id="KW-0238">DNA-binding</keyword>
<name>A0A914V9R2_9BILA</name>
<evidence type="ECO:0000256" key="4">
    <source>
        <dbReference type="SAM" id="MobiDB-lite"/>
    </source>
</evidence>
<comment type="similarity">
    <text evidence="1 3">Belongs to the ETS family.</text>
</comment>
<evidence type="ECO:0000256" key="1">
    <source>
        <dbReference type="ARBA" id="ARBA00005562"/>
    </source>
</evidence>
<dbReference type="Gene3D" id="1.10.10.10">
    <property type="entry name" value="Winged helix-like DNA-binding domain superfamily/Winged helix DNA-binding domain"/>
    <property type="match status" value="1"/>
</dbReference>
<dbReference type="GO" id="GO:0043565">
    <property type="term" value="F:sequence-specific DNA binding"/>
    <property type="evidence" value="ECO:0007669"/>
    <property type="project" value="InterPro"/>
</dbReference>
<evidence type="ECO:0000259" key="5">
    <source>
        <dbReference type="PROSITE" id="PS50061"/>
    </source>
</evidence>
<dbReference type="Pfam" id="PF00178">
    <property type="entry name" value="Ets"/>
    <property type="match status" value="1"/>
</dbReference>
<evidence type="ECO:0000313" key="7">
    <source>
        <dbReference type="Proteomes" id="UP000887566"/>
    </source>
</evidence>
<feature type="domain" description="ETS" evidence="5">
    <location>
        <begin position="467"/>
        <end position="550"/>
    </location>
</feature>
<reference evidence="8" key="1">
    <citation type="submission" date="2022-11" db="UniProtKB">
        <authorList>
            <consortium name="WormBaseParasite"/>
        </authorList>
    </citation>
    <scope>IDENTIFICATION</scope>
</reference>
<evidence type="ECO:0000256" key="2">
    <source>
        <dbReference type="ARBA" id="ARBA00023125"/>
    </source>
</evidence>
<feature type="region of interest" description="Disordered" evidence="4">
    <location>
        <begin position="285"/>
        <end position="328"/>
    </location>
</feature>
<protein>
    <submittedName>
        <fullName evidence="8">ETS domain-containing protein</fullName>
    </submittedName>
</protein>
<sequence>MLVDAVGRWSVASPPTPAAGSVSDHYASPLSQLSEAPLSWSPELESFLDFSAGEDTDWTACQVVPGHSSYSGNGSSGMLADDKPIGHQHDVSKSLSSINLSSDTSKMFSLGCGSDDKFGLLDMHNPHDDSSSPFDDGLDSPPPTMIKAEPPCSPPVSAAMSSGRYHHHHQSSIFPESAAMGATDAGQLDIYRDLILRHLIQDITTTCQKLALPTDPYQWTSEQSARWIGEMAAQFQLGGTPQPLCLAGRVLCAMNQEEFLDRAPNGGDTLHAQLQLWKTAAESYHQSGSSGNMGSMGGSQQSGSNVSEASSSSFGQCSPPPSMMTSSLGDMTQLSLTDFLSSFNPSMADAMPAMGAASINLQHSISHTGNFYSSAHNGNSHSSMNGVTQNGQSNGHQGHGFFRQHHHHQQQHHQQSLGVHTGLLPSPAHSDPSDSGISADSYAEEEMDACAQIKPRRHTMGGPTGNIHLWQFIRELLDNPAQFSACVRWLDRKEGIFKIENSHQLARLWGQRKNRTKMNYDKLSRSLRQYYKKNIIKKTGQKQRLIYQFIPPYHFA</sequence>
<evidence type="ECO:0000313" key="8">
    <source>
        <dbReference type="WBParaSite" id="PSAMB.scaffold1683size28757.g14455.t1"/>
    </source>
</evidence>
<dbReference type="InterPro" id="IPR013761">
    <property type="entry name" value="SAM/pointed_sf"/>
</dbReference>
<dbReference type="SMART" id="SM00251">
    <property type="entry name" value="SAM_PNT"/>
    <property type="match status" value="1"/>
</dbReference>
<dbReference type="InterPro" id="IPR036388">
    <property type="entry name" value="WH-like_DNA-bd_sf"/>
</dbReference>
<feature type="compositionally biased region" description="Basic residues" evidence="4">
    <location>
        <begin position="402"/>
        <end position="411"/>
    </location>
</feature>
<dbReference type="SUPFAM" id="SSF47769">
    <property type="entry name" value="SAM/Pointed domain"/>
    <property type="match status" value="1"/>
</dbReference>
<dbReference type="PROSITE" id="PS50061">
    <property type="entry name" value="ETS_DOMAIN_3"/>
    <property type="match status" value="1"/>
</dbReference>
<dbReference type="PROSITE" id="PS00346">
    <property type="entry name" value="ETS_DOMAIN_2"/>
    <property type="match status" value="1"/>
</dbReference>
<proteinExistence type="inferred from homology"/>
<keyword evidence="3" id="KW-0539">Nucleus</keyword>
<dbReference type="PANTHER" id="PTHR11849:SF182">
    <property type="entry name" value="SAM POINTED DOMAIN-CONTAINING ETS TRANSCRIPTION FACTOR"/>
    <property type="match status" value="1"/>
</dbReference>
<organism evidence="7 8">
    <name type="scientific">Plectus sambesii</name>
    <dbReference type="NCBI Taxonomy" id="2011161"/>
    <lineage>
        <taxon>Eukaryota</taxon>
        <taxon>Metazoa</taxon>
        <taxon>Ecdysozoa</taxon>
        <taxon>Nematoda</taxon>
        <taxon>Chromadorea</taxon>
        <taxon>Plectida</taxon>
        <taxon>Plectina</taxon>
        <taxon>Plectoidea</taxon>
        <taxon>Plectidae</taxon>
        <taxon>Plectus</taxon>
    </lineage>
</organism>
<dbReference type="Gene3D" id="1.10.150.50">
    <property type="entry name" value="Transcription Factor, Ets-1"/>
    <property type="match status" value="1"/>
</dbReference>
<feature type="compositionally biased region" description="Basic and acidic residues" evidence="4">
    <location>
        <begin position="121"/>
        <end position="130"/>
    </location>
</feature>